<reference evidence="2" key="1">
    <citation type="submission" date="2022-11" db="UniProtKB">
        <authorList>
            <consortium name="WormBaseParasite"/>
        </authorList>
    </citation>
    <scope>IDENTIFICATION</scope>
</reference>
<dbReference type="Proteomes" id="UP000887565">
    <property type="component" value="Unplaced"/>
</dbReference>
<sequence length="147" mass="16587">MSCFLRIDNDGIHILAQNFRDGQLIAFMRRLTKINESAILTLLIGDLIRFKNDSAVSILKEKRDQLYIVSPEATNKHAGLGDFTRLLPHNKHLCPPCINKLYRSIYNSPDPFGPMTALNVLNGPILCFPLYDLKFSSSISNKTPILD</sequence>
<organism evidence="1 2">
    <name type="scientific">Romanomermis culicivorax</name>
    <name type="common">Nematode worm</name>
    <dbReference type="NCBI Taxonomy" id="13658"/>
    <lineage>
        <taxon>Eukaryota</taxon>
        <taxon>Metazoa</taxon>
        <taxon>Ecdysozoa</taxon>
        <taxon>Nematoda</taxon>
        <taxon>Enoplea</taxon>
        <taxon>Dorylaimia</taxon>
        <taxon>Mermithida</taxon>
        <taxon>Mermithoidea</taxon>
        <taxon>Mermithidae</taxon>
        <taxon>Romanomermis</taxon>
    </lineage>
</organism>
<evidence type="ECO:0000313" key="2">
    <source>
        <dbReference type="WBParaSite" id="nRc.2.0.1.t08193-RA"/>
    </source>
</evidence>
<keyword evidence="1" id="KW-1185">Reference proteome</keyword>
<dbReference type="WBParaSite" id="nRc.2.0.1.t08193-RA">
    <property type="protein sequence ID" value="nRc.2.0.1.t08193-RA"/>
    <property type="gene ID" value="nRc.2.0.1.g08193"/>
</dbReference>
<name>A0A915I229_ROMCU</name>
<evidence type="ECO:0000313" key="1">
    <source>
        <dbReference type="Proteomes" id="UP000887565"/>
    </source>
</evidence>
<accession>A0A915I229</accession>
<proteinExistence type="predicted"/>
<protein>
    <submittedName>
        <fullName evidence="2">Uncharacterized protein</fullName>
    </submittedName>
</protein>
<dbReference type="AlphaFoldDB" id="A0A915I229"/>